<keyword evidence="3" id="KW-1185">Reference proteome</keyword>
<reference evidence="2" key="1">
    <citation type="submission" date="2023-10" db="EMBL/GenBank/DDBJ databases">
        <authorList>
            <person name="Chen Y."/>
            <person name="Shah S."/>
            <person name="Dougan E. K."/>
            <person name="Thang M."/>
            <person name="Chan C."/>
        </authorList>
    </citation>
    <scope>NUCLEOTIDE SEQUENCE [LARGE SCALE GENOMIC DNA]</scope>
</reference>
<accession>A0ABN9XWY9</accession>
<comment type="caution">
    <text evidence="2">The sequence shown here is derived from an EMBL/GenBank/DDBJ whole genome shotgun (WGS) entry which is preliminary data.</text>
</comment>
<feature type="non-terminal residue" evidence="2">
    <location>
        <position position="1"/>
    </location>
</feature>
<protein>
    <submittedName>
        <fullName evidence="2">Uncharacterized protein</fullName>
    </submittedName>
</protein>
<gene>
    <name evidence="2" type="ORF">PCOR1329_LOCUS80604</name>
</gene>
<feature type="region of interest" description="Disordered" evidence="1">
    <location>
        <begin position="70"/>
        <end position="117"/>
    </location>
</feature>
<feature type="compositionally biased region" description="Low complexity" evidence="1">
    <location>
        <begin position="70"/>
        <end position="83"/>
    </location>
</feature>
<name>A0ABN9XWY9_9DINO</name>
<dbReference type="Proteomes" id="UP001189429">
    <property type="component" value="Unassembled WGS sequence"/>
</dbReference>
<evidence type="ECO:0000256" key="1">
    <source>
        <dbReference type="SAM" id="MobiDB-lite"/>
    </source>
</evidence>
<evidence type="ECO:0000313" key="2">
    <source>
        <dbReference type="EMBL" id="CAK0904651.1"/>
    </source>
</evidence>
<evidence type="ECO:0000313" key="3">
    <source>
        <dbReference type="Proteomes" id="UP001189429"/>
    </source>
</evidence>
<dbReference type="EMBL" id="CAUYUJ010021435">
    <property type="protein sequence ID" value="CAK0904651.1"/>
    <property type="molecule type" value="Genomic_DNA"/>
</dbReference>
<proteinExistence type="predicted"/>
<sequence length="149" mass="15618">GKSEIPLGEFMGVVLERSKGAVPDDFIKRCKHVAGETTEGGGSWMPWPEAPGKEGKDALLEMVHAGAAACRRAAADGQPAAQPKSGQGAPPPSEKDKATVPHLRKTHATWDRQRRGFDATVSMSKTHGATEGCLFETELGAALSNGTAL</sequence>
<organism evidence="2 3">
    <name type="scientific">Prorocentrum cordatum</name>
    <dbReference type="NCBI Taxonomy" id="2364126"/>
    <lineage>
        <taxon>Eukaryota</taxon>
        <taxon>Sar</taxon>
        <taxon>Alveolata</taxon>
        <taxon>Dinophyceae</taxon>
        <taxon>Prorocentrales</taxon>
        <taxon>Prorocentraceae</taxon>
        <taxon>Prorocentrum</taxon>
    </lineage>
</organism>
<feature type="non-terminal residue" evidence="2">
    <location>
        <position position="149"/>
    </location>
</feature>
<feature type="compositionally biased region" description="Basic and acidic residues" evidence="1">
    <location>
        <begin position="108"/>
        <end position="117"/>
    </location>
</feature>